<protein>
    <submittedName>
        <fullName evidence="1">Uncharacterized protein</fullName>
    </submittedName>
</protein>
<gene>
    <name evidence="1" type="ORF">MJG53_007681</name>
</gene>
<keyword evidence="2" id="KW-1185">Reference proteome</keyword>
<accession>A0ACB9V3B3</accession>
<dbReference type="EMBL" id="CM043031">
    <property type="protein sequence ID" value="KAI4584402.1"/>
    <property type="molecule type" value="Genomic_DNA"/>
</dbReference>
<evidence type="ECO:0000313" key="1">
    <source>
        <dbReference type="EMBL" id="KAI4584402.1"/>
    </source>
</evidence>
<comment type="caution">
    <text evidence="1">The sequence shown here is derived from an EMBL/GenBank/DDBJ whole genome shotgun (WGS) entry which is preliminary data.</text>
</comment>
<sequence>MEEDIDTRKINNSFLRDHSYATEDLFCSVFRENALPWGYVEPGKAVCGFHNAESPVELGRPTMPDIISTVEFNHTGELLATGDKGGRVVIFQREQESKNQVHRRGEYNVYSTFQSHEPEFDYLKSLEIEEKINKIRWLPQQNAAYFLLSTNDKTVKLWKVSERDKRPEGYNLKDEEGRLRDPATITTLRVPVLRPMDLMVEATPRRVFANAHTYHINSISVNSDYETYMSADDLRINLWNFEITNQSFSILSLGPITSWLESRLFSIGRLEVLSEKPRLLLNMGVLPSSLGQQGNNLDRELEKMRKRKLTVNMNHSISKIIQGARHYPLPFCFPASMKGTPTHAGDIVDIKPANMEELTEVITAAEFHPHHCNTFVYSSSKGTIRLCDMRASALCDRHTKFFEEPEDPSNRSFFSEIISSISDVKFSHSGRCIMTRDYLTVKVWDLNMENRPVETYQVQTPARAHAHRALEGSESASACRGLQCRVKDTVSHFDIQKQLVHDYLRSKLCSLYENDCIFDKFECVWNGSDSVIMTGSYNNFFRMFDRNTKRDVTLEASRENSKPRAILKPRKVCVGGKRRKDEISVDSLDFSKKILHTAWHPSENIIAVAATNNLYIFQDKETIGIEVHGVQPSHIPSSKKLLSNPFRVTEVVHLLEVIDAGDIFNKLLSSVPLLSCLITKSAQFSTFPIDFSMKLALWPQSK</sequence>
<name>A0ACB9V3B3_9CETA</name>
<reference evidence="1" key="1">
    <citation type="submission" date="2022-03" db="EMBL/GenBank/DDBJ databases">
        <title>Genomic analyses of argali, domestic sheep and their hybrids provide insights into chromosomal evolution, heterosis and genetic basis of agronomic traits.</title>
        <authorList>
            <person name="Li M."/>
        </authorList>
    </citation>
    <scope>NUCLEOTIDE SEQUENCE</scope>
    <source>
        <strain evidence="1">F1 hybrid</strain>
    </source>
</reference>
<organism evidence="1 2">
    <name type="scientific">Ovis ammon polii x Ovis aries</name>
    <dbReference type="NCBI Taxonomy" id="2918886"/>
    <lineage>
        <taxon>Eukaryota</taxon>
        <taxon>Metazoa</taxon>
        <taxon>Chordata</taxon>
        <taxon>Craniata</taxon>
        <taxon>Vertebrata</taxon>
        <taxon>Euteleostomi</taxon>
        <taxon>Mammalia</taxon>
        <taxon>Eutheria</taxon>
        <taxon>Laurasiatheria</taxon>
        <taxon>Artiodactyla</taxon>
        <taxon>Ruminantia</taxon>
        <taxon>Pecora</taxon>
        <taxon>Bovidae</taxon>
        <taxon>Caprinae</taxon>
        <taxon>Ovis</taxon>
    </lineage>
</organism>
<dbReference type="Proteomes" id="UP001057279">
    <property type="component" value="Linkage Group LG06"/>
</dbReference>
<proteinExistence type="predicted"/>
<evidence type="ECO:0000313" key="2">
    <source>
        <dbReference type="Proteomes" id="UP001057279"/>
    </source>
</evidence>